<dbReference type="GO" id="GO:0030416">
    <property type="term" value="P:methylamine metabolic process"/>
    <property type="evidence" value="ECO:0007669"/>
    <property type="project" value="InterPro"/>
</dbReference>
<evidence type="ECO:0000313" key="8">
    <source>
        <dbReference type="Proteomes" id="UP000677918"/>
    </source>
</evidence>
<dbReference type="AlphaFoldDB" id="A0A8J4M3K9"/>
<dbReference type="Pfam" id="PF07291">
    <property type="entry name" value="MauE"/>
    <property type="match status" value="1"/>
</dbReference>
<keyword evidence="2 5" id="KW-0812">Transmembrane</keyword>
<feature type="transmembrane region" description="Helical" evidence="5">
    <location>
        <begin position="69"/>
        <end position="88"/>
    </location>
</feature>
<keyword evidence="4 5" id="KW-0472">Membrane</keyword>
<sequence length="170" mass="18615">MLNVFLLFFLITVFLVSGVGKLLSRATFEHTLIQLKLSRRATPFLSYAVPIGELLIVVCLLIPTVQLLGYVTAMLFCISFMWSGIRGIRAKKKVDCQCFGQLLEEKLGWNTLVKSAVLIFASAHNALAFVPVSIFDFSFVDLVSACFVAISILLIYGLASALMQGSRASG</sequence>
<evidence type="ECO:0000313" key="7">
    <source>
        <dbReference type="EMBL" id="GIQ70980.1"/>
    </source>
</evidence>
<dbReference type="Proteomes" id="UP000677918">
    <property type="component" value="Unassembled WGS sequence"/>
</dbReference>
<proteinExistence type="predicted"/>
<comment type="subcellular location">
    <subcellularLocation>
        <location evidence="1">Membrane</location>
        <topology evidence="1">Multi-pass membrane protein</topology>
    </subcellularLocation>
</comment>
<protein>
    <recommendedName>
        <fullName evidence="6">Methylamine utilisation protein MauE domain-containing protein</fullName>
    </recommendedName>
</protein>
<keyword evidence="8" id="KW-1185">Reference proteome</keyword>
<name>A0A8J4M3K9_9BACL</name>
<accession>A0A8J4M3K9</accession>
<dbReference type="InterPro" id="IPR009908">
    <property type="entry name" value="Methylamine_util_MauE"/>
</dbReference>
<evidence type="ECO:0000256" key="1">
    <source>
        <dbReference type="ARBA" id="ARBA00004141"/>
    </source>
</evidence>
<dbReference type="UniPathway" id="UPA00895"/>
<dbReference type="RefSeq" id="WP_244865265.1">
    <property type="nucleotide sequence ID" value="NZ_BOVK01000064.1"/>
</dbReference>
<gene>
    <name evidence="7" type="ORF">XYCOK13_38040</name>
</gene>
<evidence type="ECO:0000259" key="6">
    <source>
        <dbReference type="Pfam" id="PF07291"/>
    </source>
</evidence>
<reference evidence="7" key="1">
    <citation type="submission" date="2021-04" db="EMBL/GenBank/DDBJ databases">
        <title>Draft genome sequence of Xylanibacillus composti strain K13.</title>
        <authorList>
            <person name="Uke A."/>
            <person name="Chhe C."/>
            <person name="Baramee S."/>
            <person name="Kosugi A."/>
        </authorList>
    </citation>
    <scope>NUCLEOTIDE SEQUENCE</scope>
    <source>
        <strain evidence="7">K13</strain>
    </source>
</reference>
<feature type="transmembrane region" description="Helical" evidence="5">
    <location>
        <begin position="109"/>
        <end position="130"/>
    </location>
</feature>
<feature type="transmembrane region" description="Helical" evidence="5">
    <location>
        <begin position="142"/>
        <end position="163"/>
    </location>
</feature>
<dbReference type="EMBL" id="BOVK01000064">
    <property type="protein sequence ID" value="GIQ70980.1"/>
    <property type="molecule type" value="Genomic_DNA"/>
</dbReference>
<evidence type="ECO:0000256" key="4">
    <source>
        <dbReference type="ARBA" id="ARBA00023136"/>
    </source>
</evidence>
<feature type="transmembrane region" description="Helical" evidence="5">
    <location>
        <begin position="6"/>
        <end position="23"/>
    </location>
</feature>
<evidence type="ECO:0000256" key="2">
    <source>
        <dbReference type="ARBA" id="ARBA00022692"/>
    </source>
</evidence>
<evidence type="ECO:0000256" key="5">
    <source>
        <dbReference type="SAM" id="Phobius"/>
    </source>
</evidence>
<feature type="domain" description="Methylamine utilisation protein MauE" evidence="6">
    <location>
        <begin position="5"/>
        <end position="123"/>
    </location>
</feature>
<dbReference type="GO" id="GO:0016020">
    <property type="term" value="C:membrane"/>
    <property type="evidence" value="ECO:0007669"/>
    <property type="project" value="UniProtKB-SubCell"/>
</dbReference>
<evidence type="ECO:0000256" key="3">
    <source>
        <dbReference type="ARBA" id="ARBA00022989"/>
    </source>
</evidence>
<comment type="caution">
    <text evidence="7">The sequence shown here is derived from an EMBL/GenBank/DDBJ whole genome shotgun (WGS) entry which is preliminary data.</text>
</comment>
<organism evidence="7 8">
    <name type="scientific">Xylanibacillus composti</name>
    <dbReference type="NCBI Taxonomy" id="1572762"/>
    <lineage>
        <taxon>Bacteria</taxon>
        <taxon>Bacillati</taxon>
        <taxon>Bacillota</taxon>
        <taxon>Bacilli</taxon>
        <taxon>Bacillales</taxon>
        <taxon>Paenibacillaceae</taxon>
        <taxon>Xylanibacillus</taxon>
    </lineage>
</organism>
<feature type="transmembrane region" description="Helical" evidence="5">
    <location>
        <begin position="44"/>
        <end position="63"/>
    </location>
</feature>
<keyword evidence="3 5" id="KW-1133">Transmembrane helix</keyword>